<protein>
    <submittedName>
        <fullName evidence="2">Uncharacterized protein</fullName>
    </submittedName>
</protein>
<proteinExistence type="predicted"/>
<organism evidence="2 3">
    <name type="scientific">Tolypothrix tenuis PCC 7101</name>
    <dbReference type="NCBI Taxonomy" id="231146"/>
    <lineage>
        <taxon>Bacteria</taxon>
        <taxon>Bacillati</taxon>
        <taxon>Cyanobacteriota</taxon>
        <taxon>Cyanophyceae</taxon>
        <taxon>Nostocales</taxon>
        <taxon>Tolypothrichaceae</taxon>
        <taxon>Tolypothrix</taxon>
    </lineage>
</organism>
<feature type="region of interest" description="Disordered" evidence="1">
    <location>
        <begin position="1"/>
        <end position="21"/>
    </location>
</feature>
<dbReference type="RefSeq" id="WP_096578522.1">
    <property type="nucleotide sequence ID" value="NZ_CAWNJS010000001.1"/>
</dbReference>
<keyword evidence="3" id="KW-1185">Reference proteome</keyword>
<feature type="compositionally biased region" description="Polar residues" evidence="1">
    <location>
        <begin position="7"/>
        <end position="21"/>
    </location>
</feature>
<sequence length="275" mass="31348">MNLPKNIKTNQNLKLSQATNSEPPRTVVAQWHWKRHVWAAYQLPNGVKVMSERQVALIVGKSKTDVRIFAEQKQLESIIVQIPNGKIIKGYTLPAVAVYLRQLFEQGYLLEHRLSLSRSEWKQLIEALSNPERGKAVTPNPCFFSGNYRLAKAQTIQIKLENHIYLQVLVVAPGEYRIGYDEGMRCIHSNCEWLIDNSPKRAKTLSKMKLSKEIVECRVNTPEGVKQVYTLTCEDWLSVWEYFANRGNTRATAILKACAQESIPLRVAKALSQGQ</sequence>
<gene>
    <name evidence="2" type="ORF">NIES37_39650</name>
</gene>
<evidence type="ECO:0000313" key="2">
    <source>
        <dbReference type="EMBL" id="BAY99982.1"/>
    </source>
</evidence>
<reference evidence="2 3" key="1">
    <citation type="submission" date="2017-06" db="EMBL/GenBank/DDBJ databases">
        <title>Genome sequencing of cyanobaciteial culture collection at National Institute for Environmental Studies (NIES).</title>
        <authorList>
            <person name="Hirose Y."/>
            <person name="Shimura Y."/>
            <person name="Fujisawa T."/>
            <person name="Nakamura Y."/>
            <person name="Kawachi M."/>
        </authorList>
    </citation>
    <scope>NUCLEOTIDE SEQUENCE [LARGE SCALE GENOMIC DNA]</scope>
    <source>
        <strain evidence="2 3">NIES-37</strain>
    </source>
</reference>
<dbReference type="Proteomes" id="UP000218785">
    <property type="component" value="Chromosome"/>
</dbReference>
<dbReference type="EMBL" id="AP018248">
    <property type="protein sequence ID" value="BAY99982.1"/>
    <property type="molecule type" value="Genomic_DNA"/>
</dbReference>
<evidence type="ECO:0000313" key="3">
    <source>
        <dbReference type="Proteomes" id="UP000218785"/>
    </source>
</evidence>
<dbReference type="AlphaFoldDB" id="A0A1Z4N2L6"/>
<dbReference type="KEGG" id="ttq:NIES37_39650"/>
<accession>A0A1Z4N2L6</accession>
<evidence type="ECO:0000256" key="1">
    <source>
        <dbReference type="SAM" id="MobiDB-lite"/>
    </source>
</evidence>
<name>A0A1Z4N2L6_9CYAN</name>